<keyword evidence="6 7" id="KW-0694">RNA-binding</keyword>
<dbReference type="PROSITE" id="PS51689">
    <property type="entry name" value="SAM_RNA_A_N6_MT"/>
    <property type="match status" value="1"/>
</dbReference>
<evidence type="ECO:0000256" key="7">
    <source>
        <dbReference type="HAMAP-Rule" id="MF_00607"/>
    </source>
</evidence>
<feature type="binding site" evidence="7 8">
    <location>
        <position position="58"/>
    </location>
    <ligand>
        <name>S-adenosyl-L-methionine</name>
        <dbReference type="ChEBI" id="CHEBI:59789"/>
    </ligand>
</feature>
<dbReference type="GO" id="GO:0005829">
    <property type="term" value="C:cytosol"/>
    <property type="evidence" value="ECO:0007669"/>
    <property type="project" value="TreeGrafter"/>
</dbReference>
<evidence type="ECO:0000313" key="11">
    <source>
        <dbReference type="Proteomes" id="UP000033862"/>
    </source>
</evidence>
<keyword evidence="1 7" id="KW-0963">Cytoplasm</keyword>
<dbReference type="HAMAP" id="MF_00607">
    <property type="entry name" value="16SrRNA_methyltr_A"/>
    <property type="match status" value="1"/>
</dbReference>
<dbReference type="SMART" id="SM00650">
    <property type="entry name" value="rADc"/>
    <property type="match status" value="1"/>
</dbReference>
<dbReference type="Proteomes" id="UP000033862">
    <property type="component" value="Unassembled WGS sequence"/>
</dbReference>
<dbReference type="AlphaFoldDB" id="A0A0G0PLS3"/>
<keyword evidence="2 7" id="KW-0698">rRNA processing</keyword>
<dbReference type="CDD" id="cd02440">
    <property type="entry name" value="AdoMet_MTases"/>
    <property type="match status" value="1"/>
</dbReference>
<evidence type="ECO:0000256" key="3">
    <source>
        <dbReference type="ARBA" id="ARBA00022603"/>
    </source>
</evidence>
<dbReference type="SUPFAM" id="SSF53335">
    <property type="entry name" value="S-adenosyl-L-methionine-dependent methyltransferases"/>
    <property type="match status" value="1"/>
</dbReference>
<dbReference type="Pfam" id="PF00398">
    <property type="entry name" value="RrnaAD"/>
    <property type="match status" value="1"/>
</dbReference>
<feature type="binding site" evidence="7 8">
    <location>
        <position position="12"/>
    </location>
    <ligand>
        <name>S-adenosyl-L-methionine</name>
        <dbReference type="ChEBI" id="CHEBI:59789"/>
    </ligand>
</feature>
<gene>
    <name evidence="7" type="primary">rsmA</name>
    <name evidence="7" type="synonym">ksgA</name>
    <name evidence="10" type="ORF">UT15_C0017G0006</name>
</gene>
<evidence type="ECO:0000256" key="2">
    <source>
        <dbReference type="ARBA" id="ARBA00022552"/>
    </source>
</evidence>
<dbReference type="STRING" id="1618332.UT15_C0017G0006"/>
<keyword evidence="5 7" id="KW-0949">S-adenosyl-L-methionine</keyword>
<feature type="binding site" evidence="7 8">
    <location>
        <position position="37"/>
    </location>
    <ligand>
        <name>S-adenosyl-L-methionine</name>
        <dbReference type="ChEBI" id="CHEBI:59789"/>
    </ligand>
</feature>
<evidence type="ECO:0000256" key="8">
    <source>
        <dbReference type="PROSITE-ProRule" id="PRU01026"/>
    </source>
</evidence>
<feature type="binding site" evidence="7 8">
    <location>
        <position position="83"/>
    </location>
    <ligand>
        <name>S-adenosyl-L-methionine</name>
        <dbReference type="ChEBI" id="CHEBI:59789"/>
    </ligand>
</feature>
<protein>
    <recommendedName>
        <fullName evidence="7">Ribosomal RNA small subunit methyltransferase A</fullName>
        <ecNumber evidence="7">2.1.1.182</ecNumber>
    </recommendedName>
    <alternativeName>
        <fullName evidence="7">16S rRNA (adenine(1518)-N(6)/adenine(1519)-N(6))-dimethyltransferase</fullName>
    </alternativeName>
    <alternativeName>
        <fullName evidence="7">16S rRNA dimethyladenosine transferase</fullName>
    </alternativeName>
    <alternativeName>
        <fullName evidence="7">16S rRNA dimethylase</fullName>
    </alternativeName>
    <alternativeName>
        <fullName evidence="7">S-adenosylmethionine-6-N', N'-adenosyl(rRNA) dimethyltransferase</fullName>
    </alternativeName>
</protein>
<dbReference type="GO" id="GO:0052908">
    <property type="term" value="F:16S rRNA (adenine(1518)-N(6)/adenine(1519)-N(6))-dimethyltransferase activity"/>
    <property type="evidence" value="ECO:0007669"/>
    <property type="project" value="UniProtKB-EC"/>
</dbReference>
<evidence type="ECO:0000256" key="1">
    <source>
        <dbReference type="ARBA" id="ARBA00022490"/>
    </source>
</evidence>
<dbReference type="PANTHER" id="PTHR11727:SF7">
    <property type="entry name" value="DIMETHYLADENOSINE TRANSFERASE-RELATED"/>
    <property type="match status" value="1"/>
</dbReference>
<dbReference type="InterPro" id="IPR001737">
    <property type="entry name" value="KsgA/Erm"/>
</dbReference>
<dbReference type="EMBL" id="LBVS01000017">
    <property type="protein sequence ID" value="KKQ90266.1"/>
    <property type="molecule type" value="Genomic_DNA"/>
</dbReference>
<dbReference type="Gene3D" id="3.40.50.150">
    <property type="entry name" value="Vaccinia Virus protein VP39"/>
    <property type="match status" value="1"/>
</dbReference>
<dbReference type="EC" id="2.1.1.182" evidence="7"/>
<dbReference type="Gene3D" id="1.10.8.100">
    <property type="entry name" value="Ribosomal RNA adenine dimethylase-like, domain 2"/>
    <property type="match status" value="1"/>
</dbReference>
<dbReference type="PROSITE" id="PS01131">
    <property type="entry name" value="RRNA_A_DIMETH"/>
    <property type="match status" value="1"/>
</dbReference>
<keyword evidence="4 7" id="KW-0808">Transferase</keyword>
<evidence type="ECO:0000256" key="5">
    <source>
        <dbReference type="ARBA" id="ARBA00022691"/>
    </source>
</evidence>
<comment type="caution">
    <text evidence="10">The sequence shown here is derived from an EMBL/GenBank/DDBJ whole genome shotgun (WGS) entry which is preliminary data.</text>
</comment>
<feature type="binding site" evidence="7 8">
    <location>
        <position position="10"/>
    </location>
    <ligand>
        <name>S-adenosyl-L-methionine</name>
        <dbReference type="ChEBI" id="CHEBI:59789"/>
    </ligand>
</feature>
<accession>A0A0G0PLS3</accession>
<dbReference type="NCBIfam" id="TIGR00755">
    <property type="entry name" value="ksgA"/>
    <property type="match status" value="1"/>
</dbReference>
<proteinExistence type="inferred from homology"/>
<dbReference type="InterPro" id="IPR029063">
    <property type="entry name" value="SAM-dependent_MTases_sf"/>
</dbReference>
<feature type="domain" description="Ribosomal RNA adenine methylase transferase N-terminal" evidence="9">
    <location>
        <begin position="17"/>
        <end position="185"/>
    </location>
</feature>
<sequence>MKPKKYLGQNFLINEKIIPQIIEAAEISKDDTIIEVGPGLGILTEALLKGGVKVFAIEKDFELIAGLTKKFGSNKKLKIVHQDALFFDETMVGPYKVVANLPFNVASPLIRKFLESQTPPALMVVMIQKEVAEKILAKPGDSERGVLTLSVEFYADSKKVAEVPRNSFRPQPNVDATIIKIKPFPHLAGAEKKVEPKLFFRIVKAGFSSKRQQIHNSLAATLRMPKDEVLELLKKAKIDPIKRAEDLTLGQWLDLCWSYKKISASN</sequence>
<dbReference type="InterPro" id="IPR020596">
    <property type="entry name" value="rRNA_Ade_Mease_Trfase_CS"/>
</dbReference>
<reference evidence="10 11" key="1">
    <citation type="journal article" date="2015" name="Nature">
        <title>rRNA introns, odd ribosomes, and small enigmatic genomes across a large radiation of phyla.</title>
        <authorList>
            <person name="Brown C.T."/>
            <person name="Hug L.A."/>
            <person name="Thomas B.C."/>
            <person name="Sharon I."/>
            <person name="Castelle C.J."/>
            <person name="Singh A."/>
            <person name="Wilkins M.J."/>
            <person name="Williams K.H."/>
            <person name="Banfield J.F."/>
        </authorList>
    </citation>
    <scope>NUCLEOTIDE SEQUENCE [LARGE SCALE GENOMIC DNA]</scope>
</reference>
<organism evidence="10 11">
    <name type="scientific">Berkelbacteria bacterium GW2011_GWA1_39_10</name>
    <dbReference type="NCBI Taxonomy" id="1618332"/>
    <lineage>
        <taxon>Bacteria</taxon>
        <taxon>Candidatus Berkelbacteria</taxon>
    </lineage>
</organism>
<evidence type="ECO:0000313" key="10">
    <source>
        <dbReference type="EMBL" id="KKQ90266.1"/>
    </source>
</evidence>
<dbReference type="InterPro" id="IPR011530">
    <property type="entry name" value="rRNA_adenine_dimethylase"/>
</dbReference>
<comment type="subcellular location">
    <subcellularLocation>
        <location evidence="7">Cytoplasm</location>
    </subcellularLocation>
</comment>
<evidence type="ECO:0000256" key="6">
    <source>
        <dbReference type="ARBA" id="ARBA00022884"/>
    </source>
</evidence>
<dbReference type="InterPro" id="IPR020598">
    <property type="entry name" value="rRNA_Ade_methylase_Trfase_N"/>
</dbReference>
<comment type="function">
    <text evidence="7">Specifically dimethylates two adjacent adenosines (A1518 and A1519) in the loop of a conserved hairpin near the 3'-end of 16S rRNA in the 30S particle. May play a critical role in biogenesis of 30S subunits.</text>
</comment>
<feature type="binding site" evidence="7 8">
    <location>
        <position position="100"/>
    </location>
    <ligand>
        <name>S-adenosyl-L-methionine</name>
        <dbReference type="ChEBI" id="CHEBI:59789"/>
    </ligand>
</feature>
<dbReference type="PANTHER" id="PTHR11727">
    <property type="entry name" value="DIMETHYLADENOSINE TRANSFERASE"/>
    <property type="match status" value="1"/>
</dbReference>
<comment type="similarity">
    <text evidence="7">Belongs to the class I-like SAM-binding methyltransferase superfamily. rRNA adenine N(6)-methyltransferase family. RsmA subfamily.</text>
</comment>
<comment type="catalytic activity">
    <reaction evidence="7">
        <text>adenosine(1518)/adenosine(1519) in 16S rRNA + 4 S-adenosyl-L-methionine = N(6)-dimethyladenosine(1518)/N(6)-dimethyladenosine(1519) in 16S rRNA + 4 S-adenosyl-L-homocysteine + 4 H(+)</text>
        <dbReference type="Rhea" id="RHEA:19609"/>
        <dbReference type="Rhea" id="RHEA-COMP:10232"/>
        <dbReference type="Rhea" id="RHEA-COMP:10233"/>
        <dbReference type="ChEBI" id="CHEBI:15378"/>
        <dbReference type="ChEBI" id="CHEBI:57856"/>
        <dbReference type="ChEBI" id="CHEBI:59789"/>
        <dbReference type="ChEBI" id="CHEBI:74411"/>
        <dbReference type="ChEBI" id="CHEBI:74493"/>
        <dbReference type="EC" id="2.1.1.182"/>
    </reaction>
</comment>
<dbReference type="GO" id="GO:0003723">
    <property type="term" value="F:RNA binding"/>
    <property type="evidence" value="ECO:0007669"/>
    <property type="project" value="UniProtKB-UniRule"/>
</dbReference>
<evidence type="ECO:0000256" key="4">
    <source>
        <dbReference type="ARBA" id="ARBA00022679"/>
    </source>
</evidence>
<name>A0A0G0PLS3_9BACT</name>
<evidence type="ECO:0000259" key="9">
    <source>
        <dbReference type="SMART" id="SM00650"/>
    </source>
</evidence>
<dbReference type="InterPro" id="IPR023165">
    <property type="entry name" value="rRNA_Ade_diMease-like_C"/>
</dbReference>
<dbReference type="PATRIC" id="fig|1618332.3.peg.389"/>
<keyword evidence="3 7" id="KW-0489">Methyltransferase</keyword>